<name>A0A4D6L3W0_VIGUN</name>
<sequence length="242" mass="26916">MQRTPILGSWEGTDRQAIHVDFINFWNFIMNCLAVMINRQSTRVSVSDVVYKNSRVECWDSISYDSKLDTAGIDEESRRRKNGEVRDVGKNLEIPRWYAPPGGTGFAARRRRKHYNQAATVTEAPGGGSNTARRYLERVEHMRRCAPGGTRHPPGGLKAVAPSGTCPPLGDLAAHLLSCGSGWQMNTRNPRVVARVGECCWYECAGCGQYGWVQRDCPPQLLADEFGSLGTIRTMFVYGNST</sequence>
<accession>A0A4D6L3W0</accession>
<dbReference type="Proteomes" id="UP000501690">
    <property type="component" value="Linkage Group LG2"/>
</dbReference>
<gene>
    <name evidence="1" type="ORF">DEO72_LG2g3519</name>
</gene>
<reference evidence="1 2" key="1">
    <citation type="submission" date="2019-04" db="EMBL/GenBank/DDBJ databases">
        <title>An improved genome assembly and genetic linkage map for asparagus bean, Vigna unguiculata ssp. sesquipedialis.</title>
        <authorList>
            <person name="Xia Q."/>
            <person name="Zhang R."/>
            <person name="Dong Y."/>
        </authorList>
    </citation>
    <scope>NUCLEOTIDE SEQUENCE [LARGE SCALE GENOMIC DNA]</scope>
    <source>
        <tissue evidence="1">Leaf</tissue>
    </source>
</reference>
<evidence type="ECO:0000313" key="1">
    <source>
        <dbReference type="EMBL" id="QCD83176.1"/>
    </source>
</evidence>
<proteinExistence type="predicted"/>
<dbReference type="EMBL" id="CP039346">
    <property type="protein sequence ID" value="QCD83176.1"/>
    <property type="molecule type" value="Genomic_DNA"/>
</dbReference>
<protein>
    <submittedName>
        <fullName evidence="1">Uncharacterized protein</fullName>
    </submittedName>
</protein>
<keyword evidence="2" id="KW-1185">Reference proteome</keyword>
<dbReference type="AlphaFoldDB" id="A0A4D6L3W0"/>
<organism evidence="1 2">
    <name type="scientific">Vigna unguiculata</name>
    <name type="common">Cowpea</name>
    <dbReference type="NCBI Taxonomy" id="3917"/>
    <lineage>
        <taxon>Eukaryota</taxon>
        <taxon>Viridiplantae</taxon>
        <taxon>Streptophyta</taxon>
        <taxon>Embryophyta</taxon>
        <taxon>Tracheophyta</taxon>
        <taxon>Spermatophyta</taxon>
        <taxon>Magnoliopsida</taxon>
        <taxon>eudicotyledons</taxon>
        <taxon>Gunneridae</taxon>
        <taxon>Pentapetalae</taxon>
        <taxon>rosids</taxon>
        <taxon>fabids</taxon>
        <taxon>Fabales</taxon>
        <taxon>Fabaceae</taxon>
        <taxon>Papilionoideae</taxon>
        <taxon>50 kb inversion clade</taxon>
        <taxon>NPAAA clade</taxon>
        <taxon>indigoferoid/millettioid clade</taxon>
        <taxon>Phaseoleae</taxon>
        <taxon>Vigna</taxon>
    </lineage>
</organism>
<evidence type="ECO:0000313" key="2">
    <source>
        <dbReference type="Proteomes" id="UP000501690"/>
    </source>
</evidence>